<protein>
    <submittedName>
        <fullName evidence="1">Uncharacterized protein</fullName>
    </submittedName>
</protein>
<dbReference type="EMBL" id="JABSTU010000002">
    <property type="protein sequence ID" value="KAH8037087.1"/>
    <property type="molecule type" value="Genomic_DNA"/>
</dbReference>
<proteinExistence type="predicted"/>
<reference evidence="1" key="1">
    <citation type="journal article" date="2020" name="Cell">
        <title>Large-Scale Comparative Analyses of Tick Genomes Elucidate Their Genetic Diversity and Vector Capacities.</title>
        <authorList>
            <consortium name="Tick Genome and Microbiome Consortium (TIGMIC)"/>
            <person name="Jia N."/>
            <person name="Wang J."/>
            <person name="Shi W."/>
            <person name="Du L."/>
            <person name="Sun Y."/>
            <person name="Zhan W."/>
            <person name="Jiang J.F."/>
            <person name="Wang Q."/>
            <person name="Zhang B."/>
            <person name="Ji P."/>
            <person name="Bell-Sakyi L."/>
            <person name="Cui X.M."/>
            <person name="Yuan T.T."/>
            <person name="Jiang B.G."/>
            <person name="Yang W.F."/>
            <person name="Lam T.T."/>
            <person name="Chang Q.C."/>
            <person name="Ding S.J."/>
            <person name="Wang X.J."/>
            <person name="Zhu J.G."/>
            <person name="Ruan X.D."/>
            <person name="Zhao L."/>
            <person name="Wei J.T."/>
            <person name="Ye R.Z."/>
            <person name="Que T.C."/>
            <person name="Du C.H."/>
            <person name="Zhou Y.H."/>
            <person name="Cheng J.X."/>
            <person name="Dai P.F."/>
            <person name="Guo W.B."/>
            <person name="Han X.H."/>
            <person name="Huang E.J."/>
            <person name="Li L.F."/>
            <person name="Wei W."/>
            <person name="Gao Y.C."/>
            <person name="Liu J.Z."/>
            <person name="Shao H.Z."/>
            <person name="Wang X."/>
            <person name="Wang C.C."/>
            <person name="Yang T.C."/>
            <person name="Huo Q.B."/>
            <person name="Li W."/>
            <person name="Chen H.Y."/>
            <person name="Chen S.E."/>
            <person name="Zhou L.G."/>
            <person name="Ni X.B."/>
            <person name="Tian J.H."/>
            <person name="Sheng Y."/>
            <person name="Liu T."/>
            <person name="Pan Y.S."/>
            <person name="Xia L.Y."/>
            <person name="Li J."/>
            <person name="Zhao F."/>
            <person name="Cao W.C."/>
        </authorList>
    </citation>
    <scope>NUCLEOTIDE SEQUENCE</scope>
    <source>
        <strain evidence="1">Rmic-2018</strain>
    </source>
</reference>
<evidence type="ECO:0000313" key="2">
    <source>
        <dbReference type="Proteomes" id="UP000821866"/>
    </source>
</evidence>
<reference evidence="1" key="2">
    <citation type="submission" date="2021-09" db="EMBL/GenBank/DDBJ databases">
        <authorList>
            <person name="Jia N."/>
            <person name="Wang J."/>
            <person name="Shi W."/>
            <person name="Du L."/>
            <person name="Sun Y."/>
            <person name="Zhan W."/>
            <person name="Jiang J."/>
            <person name="Wang Q."/>
            <person name="Zhang B."/>
            <person name="Ji P."/>
            <person name="Sakyi L.B."/>
            <person name="Cui X."/>
            <person name="Yuan T."/>
            <person name="Jiang B."/>
            <person name="Yang W."/>
            <person name="Lam T.T.-Y."/>
            <person name="Chang Q."/>
            <person name="Ding S."/>
            <person name="Wang X."/>
            <person name="Zhu J."/>
            <person name="Ruan X."/>
            <person name="Zhao L."/>
            <person name="Wei J."/>
            <person name="Que T."/>
            <person name="Du C."/>
            <person name="Cheng J."/>
            <person name="Dai P."/>
            <person name="Han X."/>
            <person name="Huang E."/>
            <person name="Gao Y."/>
            <person name="Liu J."/>
            <person name="Shao H."/>
            <person name="Ye R."/>
            <person name="Li L."/>
            <person name="Wei W."/>
            <person name="Wang X."/>
            <person name="Wang C."/>
            <person name="Huo Q."/>
            <person name="Li W."/>
            <person name="Guo W."/>
            <person name="Chen H."/>
            <person name="Chen S."/>
            <person name="Zhou L."/>
            <person name="Zhou L."/>
            <person name="Ni X."/>
            <person name="Tian J."/>
            <person name="Zhou Y."/>
            <person name="Sheng Y."/>
            <person name="Liu T."/>
            <person name="Pan Y."/>
            <person name="Xia L."/>
            <person name="Li J."/>
            <person name="Zhao F."/>
            <person name="Cao W."/>
        </authorList>
    </citation>
    <scope>NUCLEOTIDE SEQUENCE</scope>
    <source>
        <strain evidence="1">Rmic-2018</strain>
        <tissue evidence="1">Larvae</tissue>
    </source>
</reference>
<dbReference type="AlphaFoldDB" id="A0A9J6ES96"/>
<organism evidence="1 2">
    <name type="scientific">Rhipicephalus microplus</name>
    <name type="common">Cattle tick</name>
    <name type="synonym">Boophilus microplus</name>
    <dbReference type="NCBI Taxonomy" id="6941"/>
    <lineage>
        <taxon>Eukaryota</taxon>
        <taxon>Metazoa</taxon>
        <taxon>Ecdysozoa</taxon>
        <taxon>Arthropoda</taxon>
        <taxon>Chelicerata</taxon>
        <taxon>Arachnida</taxon>
        <taxon>Acari</taxon>
        <taxon>Parasitiformes</taxon>
        <taxon>Ixodida</taxon>
        <taxon>Ixodoidea</taxon>
        <taxon>Ixodidae</taxon>
        <taxon>Rhipicephalinae</taxon>
        <taxon>Rhipicephalus</taxon>
        <taxon>Boophilus</taxon>
    </lineage>
</organism>
<dbReference type="Proteomes" id="UP000821866">
    <property type="component" value="Chromosome 10"/>
</dbReference>
<name>A0A9J6ES96_RHIMP</name>
<sequence>MVRCSLYTDAYPPRSVIFRPWLTAFRKNKTLEKLTMELSCFSLEHCRSLFEALKFNASLRNITVERIQPASAAVISRNMRDTGVRERFFFSSPCYVDNPCVELMECKDLSNVAVHASVFTNSDSFRTTLCVLPLCAHVTSLSLTVRKEFFDWNVMNALISQYIAATTVLRELSLTIFQQNGDYANHDESVLVRALDSNKSIRRLCITGISFNESETQVLTETLQSTRTLCYFSYYPRDQQSTVSLFQKLSPNLSLNYTILELNGYMHQVDHHDLFIIDDVLDRNVSLVARAAHFVTGTRHRYLAVASELVHSSPGLVESVGKLASVDEGEARSRIKNSLKSFSELDDFMHLAGVVKYGVGCHKRDDGQKQLVDIGRDCWLCIRQYVKVGDIRDEQ</sequence>
<evidence type="ECO:0000313" key="1">
    <source>
        <dbReference type="EMBL" id="KAH8037087.1"/>
    </source>
</evidence>
<gene>
    <name evidence="1" type="ORF">HPB51_008511</name>
</gene>
<accession>A0A9J6ES96</accession>
<dbReference type="SUPFAM" id="SSF52047">
    <property type="entry name" value="RNI-like"/>
    <property type="match status" value="1"/>
</dbReference>
<comment type="caution">
    <text evidence="1">The sequence shown here is derived from an EMBL/GenBank/DDBJ whole genome shotgun (WGS) entry which is preliminary data.</text>
</comment>
<keyword evidence="2" id="KW-1185">Reference proteome</keyword>